<dbReference type="SUPFAM" id="SSF54211">
    <property type="entry name" value="Ribosomal protein S5 domain 2-like"/>
    <property type="match status" value="1"/>
</dbReference>
<dbReference type="PANTHER" id="PTHR32472">
    <property type="entry name" value="DNA REPAIR PROTEIN RADA"/>
    <property type="match status" value="1"/>
</dbReference>
<dbReference type="AlphaFoldDB" id="A0A2H0BW38"/>
<dbReference type="GO" id="GO:0008270">
    <property type="term" value="F:zinc ion binding"/>
    <property type="evidence" value="ECO:0007669"/>
    <property type="project" value="UniProtKB-KW"/>
</dbReference>
<dbReference type="InterPro" id="IPR020568">
    <property type="entry name" value="Ribosomal_Su5_D2-typ_SF"/>
</dbReference>
<comment type="caution">
    <text evidence="15">The sequence shown here is derived from an EMBL/GenBank/DDBJ whole genome shotgun (WGS) entry which is preliminary data.</text>
</comment>
<keyword evidence="1 11" id="KW-0479">Metal-binding</keyword>
<evidence type="ECO:0000256" key="8">
    <source>
        <dbReference type="ARBA" id="ARBA00023016"/>
    </source>
</evidence>
<evidence type="ECO:0000256" key="10">
    <source>
        <dbReference type="ARBA" id="ARBA00023204"/>
    </source>
</evidence>
<evidence type="ECO:0000313" key="15">
    <source>
        <dbReference type="EMBL" id="PIP61260.1"/>
    </source>
</evidence>
<keyword evidence="6 13" id="KW-0862">Zinc</keyword>
<reference evidence="15 16" key="1">
    <citation type="submission" date="2017-09" db="EMBL/GenBank/DDBJ databases">
        <title>Depth-based differentiation of microbial function through sediment-hosted aquifers and enrichment of novel symbionts in the deep terrestrial subsurface.</title>
        <authorList>
            <person name="Probst A.J."/>
            <person name="Ladd B."/>
            <person name="Jarett J.K."/>
            <person name="Geller-Mcgrath D.E."/>
            <person name="Sieber C.M."/>
            <person name="Emerson J.B."/>
            <person name="Anantharaman K."/>
            <person name="Thomas B.C."/>
            <person name="Malmstrom R."/>
            <person name="Stieglmeier M."/>
            <person name="Klingl A."/>
            <person name="Woyke T."/>
            <person name="Ryan C.M."/>
            <person name="Banfield J.F."/>
        </authorList>
    </citation>
    <scope>NUCLEOTIDE SEQUENCE [LARGE SCALE GENOMIC DNA]</scope>
    <source>
        <strain evidence="15">CG22_combo_CG10-13_8_21_14_all_38_20</strain>
    </source>
</reference>
<dbReference type="GO" id="GO:0140664">
    <property type="term" value="F:ATP-dependent DNA damage sensor activity"/>
    <property type="evidence" value="ECO:0007669"/>
    <property type="project" value="InterPro"/>
</dbReference>
<evidence type="ECO:0000256" key="5">
    <source>
        <dbReference type="ARBA" id="ARBA00022801"/>
    </source>
</evidence>
<gene>
    <name evidence="11" type="primary">radA</name>
    <name evidence="15" type="ORF">COW99_04990</name>
</gene>
<keyword evidence="9 11" id="KW-0238">DNA-binding</keyword>
<dbReference type="GO" id="GO:0005524">
    <property type="term" value="F:ATP binding"/>
    <property type="evidence" value="ECO:0007669"/>
    <property type="project" value="UniProtKB-UniRule"/>
</dbReference>
<dbReference type="PRINTS" id="PR01874">
    <property type="entry name" value="DNAREPAIRADA"/>
</dbReference>
<dbReference type="InterPro" id="IPR020588">
    <property type="entry name" value="RecA_ATP-bd"/>
</dbReference>
<keyword evidence="4 13" id="KW-0863">Zinc-finger</keyword>
<dbReference type="HAMAP" id="MF_01498">
    <property type="entry name" value="RadA_bact"/>
    <property type="match status" value="1"/>
</dbReference>
<dbReference type="InterPro" id="IPR004504">
    <property type="entry name" value="DNA_repair_RadA"/>
</dbReference>
<dbReference type="SUPFAM" id="SSF52540">
    <property type="entry name" value="P-loop containing nucleoside triphosphate hydrolases"/>
    <property type="match status" value="1"/>
</dbReference>
<dbReference type="SMART" id="SM00382">
    <property type="entry name" value="AAA"/>
    <property type="match status" value="1"/>
</dbReference>
<dbReference type="Gene3D" id="3.30.230.10">
    <property type="match status" value="1"/>
</dbReference>
<keyword evidence="10 11" id="KW-0234">DNA repair</keyword>
<evidence type="ECO:0000256" key="13">
    <source>
        <dbReference type="RuleBase" id="RU003555"/>
    </source>
</evidence>
<keyword evidence="8 11" id="KW-0346">Stress response</keyword>
<evidence type="ECO:0000256" key="11">
    <source>
        <dbReference type="HAMAP-Rule" id="MF_01498"/>
    </source>
</evidence>
<evidence type="ECO:0000259" key="14">
    <source>
        <dbReference type="PROSITE" id="PS50162"/>
    </source>
</evidence>
<evidence type="ECO:0000313" key="16">
    <source>
        <dbReference type="Proteomes" id="UP000231246"/>
    </source>
</evidence>
<comment type="similarity">
    <text evidence="11 13">Belongs to the RecA family. RadA subfamily.</text>
</comment>
<dbReference type="Gene3D" id="3.40.50.300">
    <property type="entry name" value="P-loop containing nucleotide triphosphate hydrolases"/>
    <property type="match status" value="1"/>
</dbReference>
<dbReference type="PROSITE" id="PS50162">
    <property type="entry name" value="RECA_2"/>
    <property type="match status" value="1"/>
</dbReference>
<comment type="domain">
    <text evidence="11">The middle region has homology to RecA with ATPase motifs including the RadA KNRFG motif, while the C-terminus is homologous to Lon protease.</text>
</comment>
<feature type="domain" description="RecA family profile 1" evidence="14">
    <location>
        <begin position="65"/>
        <end position="210"/>
    </location>
</feature>
<dbReference type="EMBL" id="PCTA01000031">
    <property type="protein sequence ID" value="PIP61260.1"/>
    <property type="molecule type" value="Genomic_DNA"/>
</dbReference>
<organism evidence="15 16">
    <name type="scientific">Candidatus Roizmanbacteria bacterium CG22_combo_CG10-13_8_21_14_all_38_20</name>
    <dbReference type="NCBI Taxonomy" id="1974862"/>
    <lineage>
        <taxon>Bacteria</taxon>
        <taxon>Candidatus Roizmaniibacteriota</taxon>
    </lineage>
</organism>
<evidence type="ECO:0000256" key="7">
    <source>
        <dbReference type="ARBA" id="ARBA00022840"/>
    </source>
</evidence>
<evidence type="ECO:0000256" key="12">
    <source>
        <dbReference type="NCBIfam" id="TIGR00416"/>
    </source>
</evidence>
<keyword evidence="5" id="KW-0378">Hydrolase</keyword>
<protein>
    <recommendedName>
        <fullName evidence="11 12">DNA repair protein RadA</fullName>
    </recommendedName>
</protein>
<feature type="binding site" evidence="11">
    <location>
        <begin position="94"/>
        <end position="101"/>
    </location>
    <ligand>
        <name>ATP</name>
        <dbReference type="ChEBI" id="CHEBI:30616"/>
    </ligand>
</feature>
<dbReference type="InterPro" id="IPR003593">
    <property type="entry name" value="AAA+_ATPase"/>
</dbReference>
<feature type="short sequence motif" description="RadA KNRFG motif" evidence="11">
    <location>
        <begin position="247"/>
        <end position="251"/>
    </location>
</feature>
<dbReference type="GO" id="GO:0016787">
    <property type="term" value="F:hydrolase activity"/>
    <property type="evidence" value="ECO:0007669"/>
    <property type="project" value="UniProtKB-KW"/>
</dbReference>
<dbReference type="Pfam" id="PF18073">
    <property type="entry name" value="Zn_ribbon_LapB"/>
    <property type="match status" value="1"/>
</dbReference>
<dbReference type="InterPro" id="IPR014721">
    <property type="entry name" value="Ribsml_uS5_D2-typ_fold_subgr"/>
</dbReference>
<accession>A0A2H0BW38</accession>
<dbReference type="PANTHER" id="PTHR32472:SF10">
    <property type="entry name" value="DNA REPAIR PROTEIN RADA-LIKE PROTEIN"/>
    <property type="match status" value="1"/>
</dbReference>
<dbReference type="GO" id="GO:0000725">
    <property type="term" value="P:recombinational repair"/>
    <property type="evidence" value="ECO:0007669"/>
    <property type="project" value="UniProtKB-UniRule"/>
</dbReference>
<sequence>MVKATTLFVCQQCGNEFPKWNGQCPACHEWETLVEVSTKDIRKTKSSHRSSTTSPISLSNTVNKDIVRVSTGLLELDRVLGGGLVGGHVVLLAGEPGIGKSTILLQVADKAGCLYVCGEESPEQIKIRADRLNIKGASIELFPETNIEEILTTISKNPDTNLVIVDSVQTLWSDGLTGVPGSIGQVRYCSQKLIELAKRLSIPVILVGQVTKEGTVAGPKVLEHAVDTVLYLEGERLEELRLLRSFKNRFGTVDELAVFKMGEDGMEEIADASKMFLDDELISAPGAVLCPIIAGARVLLVEIQCLVVDSKIPNPKRVSQGFSRSRLEMIAAILQKHLRIPLYQYDIFINVSGGLKIEDPGADLAVALAVYSSVKNKTLANNSCALGELTLLAGVRPVLQENKRLKEAKRLGMTAVYSNNTSKYLPELIKKVFK</sequence>
<dbReference type="InterPro" id="IPR055549">
    <property type="entry name" value="DUF7125"/>
</dbReference>
<evidence type="ECO:0000256" key="4">
    <source>
        <dbReference type="ARBA" id="ARBA00022771"/>
    </source>
</evidence>
<name>A0A2H0BW38_9BACT</name>
<evidence type="ECO:0000256" key="9">
    <source>
        <dbReference type="ARBA" id="ARBA00023125"/>
    </source>
</evidence>
<keyword evidence="3 11" id="KW-0227">DNA damage</keyword>
<dbReference type="InterPro" id="IPR027417">
    <property type="entry name" value="P-loop_NTPase"/>
</dbReference>
<dbReference type="FunFam" id="3.40.50.300:FF:000050">
    <property type="entry name" value="DNA repair protein RadA"/>
    <property type="match status" value="1"/>
</dbReference>
<dbReference type="NCBIfam" id="TIGR00416">
    <property type="entry name" value="sms"/>
    <property type="match status" value="1"/>
</dbReference>
<proteinExistence type="inferred from homology"/>
<feature type="region of interest" description="Lon-protease-like" evidence="11">
    <location>
        <begin position="346"/>
        <end position="434"/>
    </location>
</feature>
<comment type="function">
    <text evidence="13">DNA-dependent ATPase involved in processing of recombination intermediates, plays a role in repairing DNA breaks. Stimulates the branch migration of RecA-mediated strand transfer reactions, allowing the 3' invading strand to extend heteroduplex DNA faster. Binds ssDNA in the presence of ADP but not other nucleotides, has ATPase activity that is stimulated by ssDNA and various branched DNA structures, but inhibited by SSB. Does not have RecA's homology-searching function.</text>
</comment>
<dbReference type="GO" id="GO:0005829">
    <property type="term" value="C:cytosol"/>
    <property type="evidence" value="ECO:0007669"/>
    <property type="project" value="TreeGrafter"/>
</dbReference>
<evidence type="ECO:0000256" key="1">
    <source>
        <dbReference type="ARBA" id="ARBA00022723"/>
    </source>
</evidence>
<dbReference type="Proteomes" id="UP000231246">
    <property type="component" value="Unassembled WGS sequence"/>
</dbReference>
<dbReference type="InterPro" id="IPR041166">
    <property type="entry name" value="Rubredoxin_2"/>
</dbReference>
<evidence type="ECO:0000256" key="2">
    <source>
        <dbReference type="ARBA" id="ARBA00022741"/>
    </source>
</evidence>
<evidence type="ECO:0000256" key="3">
    <source>
        <dbReference type="ARBA" id="ARBA00022763"/>
    </source>
</evidence>
<dbReference type="Pfam" id="PF23442">
    <property type="entry name" value="DUF7125"/>
    <property type="match status" value="1"/>
</dbReference>
<keyword evidence="2 11" id="KW-0547">Nucleotide-binding</keyword>
<evidence type="ECO:0000256" key="6">
    <source>
        <dbReference type="ARBA" id="ARBA00022833"/>
    </source>
</evidence>
<dbReference type="GO" id="GO:0003684">
    <property type="term" value="F:damaged DNA binding"/>
    <property type="evidence" value="ECO:0007669"/>
    <property type="project" value="InterPro"/>
</dbReference>
<keyword evidence="7 11" id="KW-0067">ATP-binding</keyword>
<comment type="function">
    <text evidence="11">Plays a role in repairing double-strand DNA breaks, probably involving stabilizing or processing branched DNA or blocked replication forks.</text>
</comment>